<protein>
    <submittedName>
        <fullName evidence="1">Uncharacterized protein</fullName>
    </submittedName>
</protein>
<proteinExistence type="predicted"/>
<sequence>MSIKLSLIKFIIKLTPNIAIIWVANFVLKGIAELLEFNFDVDARKVYVQTRLYGEEGTIEVSLEDFAIFNDGESYRFIIHHARSDRPWLNNLLSKVIGKAWKIPALPQFATQLALVAELFKAPPAELPVEPEVTQDLAE</sequence>
<dbReference type="AlphaFoldDB" id="A0A177NSV4"/>
<reference evidence="1 2" key="1">
    <citation type="submission" date="2016-03" db="EMBL/GenBank/DDBJ databases">
        <authorList>
            <person name="Ploux O."/>
        </authorList>
    </citation>
    <scope>NUCLEOTIDE SEQUENCE [LARGE SCALE GENOMIC DNA]</scope>
    <source>
        <strain evidence="1 2">R-45370</strain>
    </source>
</reference>
<dbReference type="OrthoDB" id="5567772at2"/>
<dbReference type="STRING" id="980561.A1359_19850"/>
<evidence type="ECO:0000313" key="2">
    <source>
        <dbReference type="Proteomes" id="UP000078476"/>
    </source>
</evidence>
<gene>
    <name evidence="1" type="ORF">A1359_19850</name>
</gene>
<dbReference type="EMBL" id="LUUI01000021">
    <property type="protein sequence ID" value="OAI21126.1"/>
    <property type="molecule type" value="Genomic_DNA"/>
</dbReference>
<accession>A0A177NSV4</accession>
<organism evidence="1 2">
    <name type="scientific">Methylomonas lenta</name>
    <dbReference type="NCBI Taxonomy" id="980561"/>
    <lineage>
        <taxon>Bacteria</taxon>
        <taxon>Pseudomonadati</taxon>
        <taxon>Pseudomonadota</taxon>
        <taxon>Gammaproteobacteria</taxon>
        <taxon>Methylococcales</taxon>
        <taxon>Methylococcaceae</taxon>
        <taxon>Methylomonas</taxon>
    </lineage>
</organism>
<name>A0A177NSV4_9GAMM</name>
<dbReference type="Proteomes" id="UP000078476">
    <property type="component" value="Unassembled WGS sequence"/>
</dbReference>
<evidence type="ECO:0000313" key="1">
    <source>
        <dbReference type="EMBL" id="OAI21126.1"/>
    </source>
</evidence>
<dbReference type="RefSeq" id="WP_066976836.1">
    <property type="nucleotide sequence ID" value="NZ_LUUI01000021.1"/>
</dbReference>
<keyword evidence="2" id="KW-1185">Reference proteome</keyword>
<comment type="caution">
    <text evidence="1">The sequence shown here is derived from an EMBL/GenBank/DDBJ whole genome shotgun (WGS) entry which is preliminary data.</text>
</comment>